<protein>
    <recommendedName>
        <fullName evidence="5">NADH-quinone oxidoreductase subunit N</fullName>
        <ecNumber evidence="5">7.1.1.-</ecNumber>
    </recommendedName>
    <alternativeName>
        <fullName evidence="5">NADH dehydrogenase I subunit N</fullName>
    </alternativeName>
    <alternativeName>
        <fullName evidence="5">NDH-1 subunit N</fullName>
    </alternativeName>
</protein>
<evidence type="ECO:0000256" key="5">
    <source>
        <dbReference type="HAMAP-Rule" id="MF_00445"/>
    </source>
</evidence>
<feature type="transmembrane region" description="Helical" evidence="5">
    <location>
        <begin position="326"/>
        <end position="344"/>
    </location>
</feature>
<feature type="transmembrane region" description="Helical" evidence="5">
    <location>
        <begin position="441"/>
        <end position="467"/>
    </location>
</feature>
<dbReference type="InterPro" id="IPR010096">
    <property type="entry name" value="NADH-Q_OxRdtase_suN/2"/>
</dbReference>
<name>A0A5B7ZUH3_9BACT</name>
<dbReference type="OrthoDB" id="9811718at2"/>
<dbReference type="GO" id="GO:0005886">
    <property type="term" value="C:plasma membrane"/>
    <property type="evidence" value="ECO:0007669"/>
    <property type="project" value="UniProtKB-SubCell"/>
</dbReference>
<dbReference type="Proteomes" id="UP000305398">
    <property type="component" value="Chromosome"/>
</dbReference>
<feature type="transmembrane region" description="Helical" evidence="5">
    <location>
        <begin position="34"/>
        <end position="53"/>
    </location>
</feature>
<feature type="transmembrane region" description="Helical" evidence="5">
    <location>
        <begin position="6"/>
        <end position="27"/>
    </location>
</feature>
<feature type="transmembrane region" description="Helical" evidence="5">
    <location>
        <begin position="262"/>
        <end position="286"/>
    </location>
</feature>
<keyword evidence="4 5" id="KW-0472">Membrane</keyword>
<sequence length="510" mass="55820">MSQNDFFHLLPLLILTLATLVIMLIIAVRRNHRIIYGVTVLALAGAFASLFWLRSVTHYLIRPLFVIDGFALLYLGLILLTALVISVLSYTYFEQREERKEEYYILLILSTLGACVLVISQHFVGLFLGLEILSVSLYGLIAYLRTRERSDEAGVKYLILAAFSSAFLLFGMALVYASTGTMAFAGLAEFLANVPKLPVLLLTGLGMMIIGVGFKLGVVPFHMWTPDVYEGAPAPVTAFIATVSKGGMLGLLIRFFMQADGYRYPALVLIFTVIAIASMFAGNLLALRQQNVKRILAYSSIAHLGYLLVAFLAGDQLGVEAVTFYLAAYFITSVGAFGVIVVLSDSERDAELLSDYRGLLWRRPWIAAIFTAMLLSLAGIPLTAGFVGKFYVLAAGINSQLWLPVVILVVNSVIGLYYYIQIIAVMFQQPETETASEPQPILAHPVYLTSMGTMVGLALLLILLGVYPTGLVQIIRGTLGTSATISAHQKPRADKPPYYQKLAAESVKPK</sequence>
<dbReference type="EC" id="7.1.1.-" evidence="5"/>
<dbReference type="AlphaFoldDB" id="A0A5B7ZUH3"/>
<feature type="domain" description="NADH:quinone oxidoreductase/Mrp antiporter transmembrane" evidence="7">
    <location>
        <begin position="120"/>
        <end position="415"/>
    </location>
</feature>
<accession>A0A5B7ZUH3</accession>
<keyword evidence="5" id="KW-1003">Cell membrane</keyword>
<evidence type="ECO:0000256" key="2">
    <source>
        <dbReference type="ARBA" id="ARBA00022692"/>
    </source>
</evidence>
<evidence type="ECO:0000256" key="4">
    <source>
        <dbReference type="ARBA" id="ARBA00023136"/>
    </source>
</evidence>
<feature type="transmembrane region" description="Helical" evidence="5">
    <location>
        <begin position="400"/>
        <end position="420"/>
    </location>
</feature>
<evidence type="ECO:0000313" key="8">
    <source>
        <dbReference type="EMBL" id="QDA58771.1"/>
    </source>
</evidence>
<feature type="transmembrane region" description="Helical" evidence="5">
    <location>
        <begin position="65"/>
        <end position="91"/>
    </location>
</feature>
<dbReference type="PANTHER" id="PTHR22773">
    <property type="entry name" value="NADH DEHYDROGENASE"/>
    <property type="match status" value="1"/>
</dbReference>
<comment type="subcellular location">
    <subcellularLocation>
        <location evidence="5">Cell membrane</location>
        <topology evidence="5">Multi-pass membrane protein</topology>
    </subcellularLocation>
    <subcellularLocation>
        <location evidence="1">Endomembrane system</location>
        <topology evidence="1">Multi-pass membrane protein</topology>
    </subcellularLocation>
    <subcellularLocation>
        <location evidence="6">Membrane</location>
        <topology evidence="6">Multi-pass membrane protein</topology>
    </subcellularLocation>
</comment>
<evidence type="ECO:0000256" key="3">
    <source>
        <dbReference type="ARBA" id="ARBA00022989"/>
    </source>
</evidence>
<feature type="transmembrane region" description="Helical" evidence="5">
    <location>
        <begin position="126"/>
        <end position="145"/>
    </location>
</feature>
<evidence type="ECO:0000256" key="6">
    <source>
        <dbReference type="RuleBase" id="RU000320"/>
    </source>
</evidence>
<dbReference type="GO" id="GO:0012505">
    <property type="term" value="C:endomembrane system"/>
    <property type="evidence" value="ECO:0007669"/>
    <property type="project" value="UniProtKB-SubCell"/>
</dbReference>
<dbReference type="EMBL" id="CP040896">
    <property type="protein sequence ID" value="QDA58771.1"/>
    <property type="molecule type" value="Genomic_DNA"/>
</dbReference>
<evidence type="ECO:0000256" key="1">
    <source>
        <dbReference type="ARBA" id="ARBA00004127"/>
    </source>
</evidence>
<dbReference type="RefSeq" id="WP_139513733.1">
    <property type="nucleotide sequence ID" value="NZ_CP040896.1"/>
</dbReference>
<keyword evidence="5" id="KW-0520">NAD</keyword>
<dbReference type="GO" id="GO:0042773">
    <property type="term" value="P:ATP synthesis coupled electron transport"/>
    <property type="evidence" value="ECO:0007669"/>
    <property type="project" value="InterPro"/>
</dbReference>
<feature type="transmembrane region" description="Helical" evidence="5">
    <location>
        <begin position="197"/>
        <end position="224"/>
    </location>
</feature>
<reference evidence="8 9" key="1">
    <citation type="submission" date="2019-06" db="EMBL/GenBank/DDBJ databases">
        <authorList>
            <person name="Srinivasan S."/>
        </authorList>
    </citation>
    <scope>NUCLEOTIDE SEQUENCE [LARGE SCALE GENOMIC DNA]</scope>
    <source>
        <strain evidence="8 9">17J68-5</strain>
    </source>
</reference>
<dbReference type="NCBIfam" id="TIGR01770">
    <property type="entry name" value="NDH_I_N"/>
    <property type="match status" value="1"/>
</dbReference>
<comment type="catalytic activity">
    <reaction evidence="5">
        <text>a quinone + NADH + 5 H(+)(in) = a quinol + NAD(+) + 4 H(+)(out)</text>
        <dbReference type="Rhea" id="RHEA:57888"/>
        <dbReference type="ChEBI" id="CHEBI:15378"/>
        <dbReference type="ChEBI" id="CHEBI:24646"/>
        <dbReference type="ChEBI" id="CHEBI:57540"/>
        <dbReference type="ChEBI" id="CHEBI:57945"/>
        <dbReference type="ChEBI" id="CHEBI:132124"/>
    </reaction>
</comment>
<comment type="similarity">
    <text evidence="5">Belongs to the complex I subunit 2 family.</text>
</comment>
<comment type="subunit">
    <text evidence="5">NDH-1 is composed of 14 different subunits. Subunits NuoA, H, J, K, L, M, N constitute the membrane sector of the complex.</text>
</comment>
<feature type="transmembrane region" description="Helical" evidence="5">
    <location>
        <begin position="295"/>
        <end position="314"/>
    </location>
</feature>
<evidence type="ECO:0000259" key="7">
    <source>
        <dbReference type="Pfam" id="PF00361"/>
    </source>
</evidence>
<keyword evidence="5" id="KW-0813">Transport</keyword>
<dbReference type="GO" id="GO:0008137">
    <property type="term" value="F:NADH dehydrogenase (ubiquinone) activity"/>
    <property type="evidence" value="ECO:0007669"/>
    <property type="project" value="InterPro"/>
</dbReference>
<keyword evidence="5" id="KW-1278">Translocase</keyword>
<proteinExistence type="inferred from homology"/>
<evidence type="ECO:0000313" key="9">
    <source>
        <dbReference type="Proteomes" id="UP000305398"/>
    </source>
</evidence>
<keyword evidence="5" id="KW-0874">Quinone</keyword>
<keyword evidence="9" id="KW-1185">Reference proteome</keyword>
<feature type="transmembrane region" description="Helical" evidence="5">
    <location>
        <begin position="365"/>
        <end position="388"/>
    </location>
</feature>
<dbReference type="GO" id="GO:0048038">
    <property type="term" value="F:quinone binding"/>
    <property type="evidence" value="ECO:0007669"/>
    <property type="project" value="UniProtKB-KW"/>
</dbReference>
<dbReference type="HAMAP" id="MF_00445">
    <property type="entry name" value="NDH1_NuoN_1"/>
    <property type="match status" value="1"/>
</dbReference>
<dbReference type="KEGG" id="hyj:FHG12_01035"/>
<dbReference type="GO" id="GO:0050136">
    <property type="term" value="F:NADH dehydrogenase (quinone) (non-electrogenic) activity"/>
    <property type="evidence" value="ECO:0007669"/>
    <property type="project" value="UniProtKB-UniRule"/>
</dbReference>
<keyword evidence="3 5" id="KW-1133">Transmembrane helix</keyword>
<keyword evidence="2 5" id="KW-0812">Transmembrane</keyword>
<feature type="transmembrane region" description="Helical" evidence="5">
    <location>
        <begin position="103"/>
        <end position="120"/>
    </location>
</feature>
<feature type="transmembrane region" description="Helical" evidence="5">
    <location>
        <begin position="236"/>
        <end position="256"/>
    </location>
</feature>
<feature type="transmembrane region" description="Helical" evidence="5">
    <location>
        <begin position="157"/>
        <end position="177"/>
    </location>
</feature>
<dbReference type="Pfam" id="PF00361">
    <property type="entry name" value="Proton_antipo_M"/>
    <property type="match status" value="1"/>
</dbReference>
<organism evidence="8 9">
    <name type="scientific">Hymenobacter jejuensis</name>
    <dbReference type="NCBI Taxonomy" id="2502781"/>
    <lineage>
        <taxon>Bacteria</taxon>
        <taxon>Pseudomonadati</taxon>
        <taxon>Bacteroidota</taxon>
        <taxon>Cytophagia</taxon>
        <taxon>Cytophagales</taxon>
        <taxon>Hymenobacteraceae</taxon>
        <taxon>Hymenobacter</taxon>
    </lineage>
</organism>
<comment type="function">
    <text evidence="5">NDH-1 shuttles electrons from NADH, via FMN and iron-sulfur (Fe-S) centers, to quinones in the respiratory chain. The immediate electron acceptor for the enzyme in this species is believed to be a menaquinone. Couples the redox reaction to proton translocation (for every two electrons transferred, four hydrogen ions are translocated across the cytoplasmic membrane), and thus conserves the redox energy in a proton gradient.</text>
</comment>
<dbReference type="InterPro" id="IPR001750">
    <property type="entry name" value="ND/Mrp_TM"/>
</dbReference>
<gene>
    <name evidence="5" type="primary">nuoN</name>
    <name evidence="8" type="ORF">FHG12_01035</name>
</gene>